<sequence>MNTVRTADNVTAGTAPEEHDFDEQVDRRASNSMKWTAGTALLSADERAADPLPMWVADTDFKAPRAVTDALHAAVDHGVFGYPAGPTGGYLDAVTGWQKRRFGWDVRPEWIKPAAGIITSLKVAVQAFSSPGDSILMQPPVYSHFHDDVRLNGRFPAFAPLTRTDTGYEYDAEVFEAAIRPDTSIFILSHPHNPTGNVWSEQELRSMGEICLRHNILVVSDEIHEDLVMNPAKRHFPFASLSEEFALNSITCTAPSKTFNLPGLQCANNIIVNPELREKFARQYERNMFPLVNVLGMVACEAAYTHGDEWVDELVDYIRDNHRHFAREVNRRIPEITVLPADSLYLAWMDCRDLGMDADDLHHFMLTKARIWFDQGQKFSTEGNGYMRANLGCPRSTVDEAIERLVAAVDDWRNGR</sequence>
<dbReference type="InterPro" id="IPR027619">
    <property type="entry name" value="C-S_lyase_PatB-like"/>
</dbReference>
<evidence type="ECO:0000259" key="6">
    <source>
        <dbReference type="Pfam" id="PF00155"/>
    </source>
</evidence>
<dbReference type="PANTHER" id="PTHR43525">
    <property type="entry name" value="PROTEIN MALY"/>
    <property type="match status" value="1"/>
</dbReference>
<dbReference type="EC" id="4.4.1.13" evidence="2"/>
<proteinExistence type="inferred from homology"/>
<dbReference type="AlphaFoldDB" id="A0A7Z0D418"/>
<dbReference type="Proteomes" id="UP000539111">
    <property type="component" value="Unassembled WGS sequence"/>
</dbReference>
<evidence type="ECO:0000256" key="5">
    <source>
        <dbReference type="ARBA" id="ARBA00037974"/>
    </source>
</evidence>
<dbReference type="CDD" id="cd00609">
    <property type="entry name" value="AAT_like"/>
    <property type="match status" value="1"/>
</dbReference>
<dbReference type="EMBL" id="JACBZP010000001">
    <property type="protein sequence ID" value="NYI68488.1"/>
    <property type="molecule type" value="Genomic_DNA"/>
</dbReference>
<name>A0A7Z0D418_9MICO</name>
<gene>
    <name evidence="7" type="ORF">BJY26_002794</name>
</gene>
<keyword evidence="8" id="KW-1185">Reference proteome</keyword>
<comment type="similarity">
    <text evidence="5">Belongs to the class-II pyridoxal-phosphate-dependent aminotransferase family. MalY/PatB cystathionine beta-lyase subfamily.</text>
</comment>
<dbReference type="InterPro" id="IPR004839">
    <property type="entry name" value="Aminotransferase_I/II_large"/>
</dbReference>
<dbReference type="InterPro" id="IPR051798">
    <property type="entry name" value="Class-II_PLP-Dep_Aminotrans"/>
</dbReference>
<dbReference type="InterPro" id="IPR015424">
    <property type="entry name" value="PyrdxlP-dep_Trfase"/>
</dbReference>
<evidence type="ECO:0000256" key="3">
    <source>
        <dbReference type="ARBA" id="ARBA00022898"/>
    </source>
</evidence>
<dbReference type="Pfam" id="PF00155">
    <property type="entry name" value="Aminotran_1_2"/>
    <property type="match status" value="1"/>
</dbReference>
<dbReference type="GO" id="GO:0047804">
    <property type="term" value="F:cysteine-S-conjugate beta-lyase activity"/>
    <property type="evidence" value="ECO:0007669"/>
    <property type="project" value="UniProtKB-EC"/>
</dbReference>
<evidence type="ECO:0000313" key="7">
    <source>
        <dbReference type="EMBL" id="NYI68488.1"/>
    </source>
</evidence>
<reference evidence="7 8" key="1">
    <citation type="submission" date="2020-07" db="EMBL/GenBank/DDBJ databases">
        <title>Sequencing the genomes of 1000 actinobacteria strains.</title>
        <authorList>
            <person name="Klenk H.-P."/>
        </authorList>
    </citation>
    <scope>NUCLEOTIDE SEQUENCE [LARGE SCALE GENOMIC DNA]</scope>
    <source>
        <strain evidence="7 8">DSM 26341</strain>
    </source>
</reference>
<dbReference type="PANTHER" id="PTHR43525:SF1">
    <property type="entry name" value="PROTEIN MALY"/>
    <property type="match status" value="1"/>
</dbReference>
<evidence type="ECO:0000256" key="2">
    <source>
        <dbReference type="ARBA" id="ARBA00012224"/>
    </source>
</evidence>
<dbReference type="Gene3D" id="3.40.640.10">
    <property type="entry name" value="Type I PLP-dependent aspartate aminotransferase-like (Major domain)"/>
    <property type="match status" value="1"/>
</dbReference>
<accession>A0A7Z0D418</accession>
<keyword evidence="4 7" id="KW-0456">Lyase</keyword>
<dbReference type="InterPro" id="IPR015422">
    <property type="entry name" value="PyrdxlP-dep_Trfase_small"/>
</dbReference>
<dbReference type="RefSeq" id="WP_179428833.1">
    <property type="nucleotide sequence ID" value="NZ_JACBZP010000001.1"/>
</dbReference>
<evidence type="ECO:0000256" key="1">
    <source>
        <dbReference type="ARBA" id="ARBA00001933"/>
    </source>
</evidence>
<evidence type="ECO:0000256" key="4">
    <source>
        <dbReference type="ARBA" id="ARBA00023239"/>
    </source>
</evidence>
<feature type="domain" description="Aminotransferase class I/classII large" evidence="6">
    <location>
        <begin position="115"/>
        <end position="405"/>
    </location>
</feature>
<dbReference type="NCBIfam" id="TIGR04350">
    <property type="entry name" value="C_S_lyase_PatB"/>
    <property type="match status" value="1"/>
</dbReference>
<keyword evidence="3" id="KW-0663">Pyridoxal phosphate</keyword>
<dbReference type="Gene3D" id="3.90.1150.10">
    <property type="entry name" value="Aspartate Aminotransferase, domain 1"/>
    <property type="match status" value="1"/>
</dbReference>
<comment type="cofactor">
    <cofactor evidence="1">
        <name>pyridoxal 5'-phosphate</name>
        <dbReference type="ChEBI" id="CHEBI:597326"/>
    </cofactor>
</comment>
<comment type="caution">
    <text evidence="7">The sequence shown here is derived from an EMBL/GenBank/DDBJ whole genome shotgun (WGS) entry which is preliminary data.</text>
</comment>
<protein>
    <recommendedName>
        <fullName evidence="2">cysteine-S-conjugate beta-lyase</fullName>
        <ecNumber evidence="2">4.4.1.13</ecNumber>
    </recommendedName>
</protein>
<dbReference type="SUPFAM" id="SSF53383">
    <property type="entry name" value="PLP-dependent transferases"/>
    <property type="match status" value="1"/>
</dbReference>
<organism evidence="7 8">
    <name type="scientific">Spelaeicoccus albus</name>
    <dbReference type="NCBI Taxonomy" id="1280376"/>
    <lineage>
        <taxon>Bacteria</taxon>
        <taxon>Bacillati</taxon>
        <taxon>Actinomycetota</taxon>
        <taxon>Actinomycetes</taxon>
        <taxon>Micrococcales</taxon>
        <taxon>Brevibacteriaceae</taxon>
        <taxon>Spelaeicoccus</taxon>
    </lineage>
</organism>
<dbReference type="InterPro" id="IPR015421">
    <property type="entry name" value="PyrdxlP-dep_Trfase_major"/>
</dbReference>
<dbReference type="GO" id="GO:0030170">
    <property type="term" value="F:pyridoxal phosphate binding"/>
    <property type="evidence" value="ECO:0007669"/>
    <property type="project" value="InterPro"/>
</dbReference>
<evidence type="ECO:0000313" key="8">
    <source>
        <dbReference type="Proteomes" id="UP000539111"/>
    </source>
</evidence>